<evidence type="ECO:0000313" key="2">
    <source>
        <dbReference type="EMBL" id="MBN0986734.1"/>
    </source>
</evidence>
<feature type="compositionally biased region" description="Basic and acidic residues" evidence="1">
    <location>
        <begin position="290"/>
        <end position="313"/>
    </location>
</feature>
<feature type="compositionally biased region" description="Basic and acidic residues" evidence="1">
    <location>
        <begin position="262"/>
        <end position="280"/>
    </location>
</feature>
<feature type="region of interest" description="Disordered" evidence="1">
    <location>
        <begin position="248"/>
        <end position="330"/>
    </location>
</feature>
<evidence type="ECO:0000256" key="1">
    <source>
        <dbReference type="SAM" id="MobiDB-lite"/>
    </source>
</evidence>
<dbReference type="Proteomes" id="UP000760472">
    <property type="component" value="Unassembled WGS sequence"/>
</dbReference>
<organism evidence="2 3">
    <name type="scientific">Amphritea pacifica</name>
    <dbReference type="NCBI Taxonomy" id="2811233"/>
    <lineage>
        <taxon>Bacteria</taxon>
        <taxon>Pseudomonadati</taxon>
        <taxon>Pseudomonadota</taxon>
        <taxon>Gammaproteobacteria</taxon>
        <taxon>Oceanospirillales</taxon>
        <taxon>Oceanospirillaceae</taxon>
        <taxon>Amphritea</taxon>
    </lineage>
</organism>
<proteinExistence type="predicted"/>
<sequence>MPRIKRAWDLKEEDLPYIMSPYNALSVLCNTVPRPASRYVLHHDAWYGNITESHIKDGTYVLLDFRPQYYAVDEGTGNIKHFLPSSLDFNIRNLLGITQGGGGNTDELQSEAKPDWWDEVKGATKQVVNDIVRAQAASSAEWMQEEGIVQFKDSSGKTLSAEEVSQAYRDSGKEALNILDKEQQGATAIAGVPAYPAVLLALEVLLTRGRKAIRHPQDMYNDMMKAVKDAPSEAEALGNLGMEQAKRRLGHTADPNYKNRYHGPDDMARDTHGRRAEWESKGNQSSSRTVAEDVKGNKQGSKEKNRRRAETMIKKQSKVGQPSSRQGGPYTQAEIDLWESIFDVRGEKRHISSHTNTSTGETVVFERDFRGNIIPELDRFKIENFDEAKEIIKGLF</sequence>
<comment type="caution">
    <text evidence="2">The sequence shown here is derived from an EMBL/GenBank/DDBJ whole genome shotgun (WGS) entry which is preliminary data.</text>
</comment>
<protein>
    <submittedName>
        <fullName evidence="2">Uncharacterized protein</fullName>
    </submittedName>
</protein>
<reference evidence="2 3" key="1">
    <citation type="submission" date="2021-02" db="EMBL/GenBank/DDBJ databases">
        <title>A novel species of genus Amphritea isolated from a fishpond in China.</title>
        <authorList>
            <person name="Lu H."/>
        </authorList>
    </citation>
    <scope>NUCLEOTIDE SEQUENCE [LARGE SCALE GENOMIC DNA]</scope>
    <source>
        <strain evidence="2 3">RP18W</strain>
    </source>
</reference>
<evidence type="ECO:0000313" key="3">
    <source>
        <dbReference type="Proteomes" id="UP000760472"/>
    </source>
</evidence>
<accession>A0ABS2W4V4</accession>
<keyword evidence="3" id="KW-1185">Reference proteome</keyword>
<dbReference type="RefSeq" id="WP_205213068.1">
    <property type="nucleotide sequence ID" value="NZ_JAFFZP010000005.1"/>
</dbReference>
<gene>
    <name evidence="2" type="ORF">JW498_05125</name>
</gene>
<name>A0ABS2W4V4_9GAMM</name>
<dbReference type="EMBL" id="JAFFZP010000005">
    <property type="protein sequence ID" value="MBN0986734.1"/>
    <property type="molecule type" value="Genomic_DNA"/>
</dbReference>